<dbReference type="AlphaFoldDB" id="M5J873"/>
<keyword evidence="6" id="KW-1133">Transmembrane helix</keyword>
<evidence type="ECO:0000256" key="6">
    <source>
        <dbReference type="SAM" id="Phobius"/>
    </source>
</evidence>
<keyword evidence="2" id="KW-0964">Secreted</keyword>
<dbReference type="Proteomes" id="UP000011912">
    <property type="component" value="Unassembled WGS sequence"/>
</dbReference>
<comment type="caution">
    <text evidence="8">The sequence shown here is derived from an EMBL/GenBank/DDBJ whole genome shotgun (WGS) entry which is preliminary data.</text>
</comment>
<keyword evidence="6" id="KW-0472">Membrane</keyword>
<feature type="non-terminal residue" evidence="8">
    <location>
        <position position="1"/>
    </location>
</feature>
<feature type="compositionally biased region" description="Polar residues" evidence="5">
    <location>
        <begin position="81"/>
        <end position="92"/>
    </location>
</feature>
<feature type="compositionally biased region" description="Basic and acidic residues" evidence="5">
    <location>
        <begin position="1"/>
        <end position="26"/>
    </location>
</feature>
<name>M5J873_9LACO</name>
<dbReference type="PROSITE" id="PS50847">
    <property type="entry name" value="GRAM_POS_ANCHORING"/>
    <property type="match status" value="1"/>
</dbReference>
<evidence type="ECO:0000313" key="8">
    <source>
        <dbReference type="EMBL" id="EKW99764.1"/>
    </source>
</evidence>
<sequence>VPGTKVEVKDPNNLTDEEKQQVKESIENANKGQFPEGTQVTIGNDGTATITYPDGSQDVILGSQLVTKQGSDVANAGDAKNNGQGTTASIQGATADTTAKKLPQTGEQDASATAATGLGMIILSLLGLFGLGSKKRKED</sequence>
<feature type="region of interest" description="Disordered" evidence="5">
    <location>
        <begin position="1"/>
        <end position="49"/>
    </location>
</feature>
<evidence type="ECO:0000259" key="7">
    <source>
        <dbReference type="PROSITE" id="PS50847"/>
    </source>
</evidence>
<keyword evidence="6" id="KW-0812">Transmembrane</keyword>
<dbReference type="PATRIC" id="fig|1227363.6.peg.291"/>
<dbReference type="Pfam" id="PF00746">
    <property type="entry name" value="Gram_pos_anchor"/>
    <property type="match status" value="1"/>
</dbReference>
<evidence type="ECO:0000256" key="1">
    <source>
        <dbReference type="ARBA" id="ARBA00022512"/>
    </source>
</evidence>
<evidence type="ECO:0000256" key="2">
    <source>
        <dbReference type="ARBA" id="ARBA00022525"/>
    </source>
</evidence>
<protein>
    <submittedName>
        <fullName evidence="8">Putative secreted protein</fullName>
    </submittedName>
</protein>
<gene>
    <name evidence="8" type="ORF">D271_01488</name>
</gene>
<evidence type="ECO:0000256" key="3">
    <source>
        <dbReference type="ARBA" id="ARBA00022729"/>
    </source>
</evidence>
<feature type="domain" description="Gram-positive cocci surface proteins LPxTG" evidence="7">
    <location>
        <begin position="102"/>
        <end position="139"/>
    </location>
</feature>
<evidence type="ECO:0000256" key="4">
    <source>
        <dbReference type="ARBA" id="ARBA00023088"/>
    </source>
</evidence>
<evidence type="ECO:0000256" key="5">
    <source>
        <dbReference type="SAM" id="MobiDB-lite"/>
    </source>
</evidence>
<keyword evidence="3" id="KW-0732">Signal</keyword>
<dbReference type="InterPro" id="IPR044024">
    <property type="entry name" value="aRib"/>
</dbReference>
<keyword evidence="4" id="KW-0572">Peptidoglycan-anchor</keyword>
<dbReference type="RefSeq" id="WP_009551495.1">
    <property type="nucleotide sequence ID" value="NZ_ANAG01000003.1"/>
</dbReference>
<dbReference type="NCBIfam" id="TIGR01167">
    <property type="entry name" value="LPXTG_anchor"/>
    <property type="match status" value="1"/>
</dbReference>
<keyword evidence="1" id="KW-0134">Cell wall</keyword>
<dbReference type="InterPro" id="IPR019931">
    <property type="entry name" value="LPXTG_anchor"/>
</dbReference>
<evidence type="ECO:0000313" key="9">
    <source>
        <dbReference type="Proteomes" id="UP000011912"/>
    </source>
</evidence>
<dbReference type="Pfam" id="PF18938">
    <property type="entry name" value="aRib"/>
    <property type="match status" value="1"/>
</dbReference>
<feature type="transmembrane region" description="Helical" evidence="6">
    <location>
        <begin position="110"/>
        <end position="131"/>
    </location>
</feature>
<dbReference type="EMBL" id="ANAG01000003">
    <property type="protein sequence ID" value="EKW99764.1"/>
    <property type="molecule type" value="Genomic_DNA"/>
</dbReference>
<dbReference type="STRING" id="1227363.D271_01488"/>
<dbReference type="Gene3D" id="3.10.20.890">
    <property type="match status" value="1"/>
</dbReference>
<feature type="region of interest" description="Disordered" evidence="5">
    <location>
        <begin position="72"/>
        <end position="92"/>
    </location>
</feature>
<accession>M5J873</accession>
<feature type="compositionally biased region" description="Polar residues" evidence="5">
    <location>
        <begin position="27"/>
        <end position="49"/>
    </location>
</feature>
<proteinExistence type="predicted"/>
<organism evidence="8 9">
    <name type="scientific">Ligilactobacillus saerimneri 30a</name>
    <dbReference type="NCBI Taxonomy" id="1227363"/>
    <lineage>
        <taxon>Bacteria</taxon>
        <taxon>Bacillati</taxon>
        <taxon>Bacillota</taxon>
        <taxon>Bacilli</taxon>
        <taxon>Lactobacillales</taxon>
        <taxon>Lactobacillaceae</taxon>
        <taxon>Ligilactobacillus</taxon>
    </lineage>
</organism>
<reference evidence="8 9" key="1">
    <citation type="journal article" date="2013" name="Genome Announc.">
        <title>Genome Sequence of Lactobacillus saerimneri 30a (Formerly Lactobacillus sp. Strain 30a), a Reference Lactic Acid Bacterium Strain Producing Biogenic Amines.</title>
        <authorList>
            <person name="Romano A."/>
            <person name="Trip H."/>
            <person name="Campbell-Sills H."/>
            <person name="Bouchez O."/>
            <person name="Sherman D."/>
            <person name="Lolkema J.S."/>
            <person name="Lucas P.M."/>
        </authorList>
    </citation>
    <scope>NUCLEOTIDE SEQUENCE [LARGE SCALE GENOMIC DNA]</scope>
    <source>
        <strain evidence="8 9">30a</strain>
    </source>
</reference>
<keyword evidence="9" id="KW-1185">Reference proteome</keyword>